<dbReference type="Pfam" id="PF02378">
    <property type="entry name" value="PTS_EIIC"/>
    <property type="match status" value="1"/>
</dbReference>
<organism evidence="11 12">
    <name type="scientific">Alkalibaculum sporogenes</name>
    <dbReference type="NCBI Taxonomy" id="2655001"/>
    <lineage>
        <taxon>Bacteria</taxon>
        <taxon>Bacillati</taxon>
        <taxon>Bacillota</taxon>
        <taxon>Clostridia</taxon>
        <taxon>Eubacteriales</taxon>
        <taxon>Eubacteriaceae</taxon>
        <taxon>Alkalibaculum</taxon>
    </lineage>
</organism>
<feature type="transmembrane region" description="Helical" evidence="9">
    <location>
        <begin position="99"/>
        <end position="117"/>
    </location>
</feature>
<dbReference type="EMBL" id="WHNX01000020">
    <property type="protein sequence ID" value="MPW26520.1"/>
    <property type="molecule type" value="Genomic_DNA"/>
</dbReference>
<evidence type="ECO:0000256" key="5">
    <source>
        <dbReference type="ARBA" id="ARBA00022683"/>
    </source>
</evidence>
<dbReference type="NCBIfam" id="TIGR01427">
    <property type="entry name" value="PTS_IIC_fructo"/>
    <property type="match status" value="1"/>
</dbReference>
<dbReference type="PANTHER" id="PTHR30505:SF0">
    <property type="entry name" value="FRUCTOSE-LIKE PTS SYSTEM EIIBC COMPONENT-RELATED"/>
    <property type="match status" value="1"/>
</dbReference>
<dbReference type="GO" id="GO:0009401">
    <property type="term" value="P:phosphoenolpyruvate-dependent sugar phosphotransferase system"/>
    <property type="evidence" value="ECO:0007669"/>
    <property type="project" value="UniProtKB-KW"/>
</dbReference>
<evidence type="ECO:0000256" key="9">
    <source>
        <dbReference type="SAM" id="Phobius"/>
    </source>
</evidence>
<evidence type="ECO:0000313" key="12">
    <source>
        <dbReference type="Proteomes" id="UP000440004"/>
    </source>
</evidence>
<proteinExistence type="predicted"/>
<evidence type="ECO:0000256" key="6">
    <source>
        <dbReference type="ARBA" id="ARBA00022692"/>
    </source>
</evidence>
<evidence type="ECO:0000313" key="11">
    <source>
        <dbReference type="EMBL" id="MPW26520.1"/>
    </source>
</evidence>
<dbReference type="InterPro" id="IPR013014">
    <property type="entry name" value="PTS_EIIC_2"/>
</dbReference>
<evidence type="ECO:0000256" key="2">
    <source>
        <dbReference type="ARBA" id="ARBA00022448"/>
    </source>
</evidence>
<comment type="caution">
    <text evidence="11">The sequence shown here is derived from an EMBL/GenBank/DDBJ whole genome shotgun (WGS) entry which is preliminary data.</text>
</comment>
<feature type="transmembrane region" description="Helical" evidence="9">
    <location>
        <begin position="214"/>
        <end position="234"/>
    </location>
</feature>
<dbReference type="InterPro" id="IPR006327">
    <property type="entry name" value="PTS_IIC_fruc"/>
</dbReference>
<reference evidence="11 12" key="1">
    <citation type="submission" date="2019-10" db="EMBL/GenBank/DDBJ databases">
        <title>Alkalibaculum tamaniensis sp.nov., a new alkaliphilic acetogen, isolated on methoxylated aromatics from a mud volcano.</title>
        <authorList>
            <person name="Khomyakova M.A."/>
            <person name="Merkel A.Y."/>
            <person name="Bonch-Osmolovskaya E.A."/>
            <person name="Slobodkin A.I."/>
        </authorList>
    </citation>
    <scope>NUCLEOTIDE SEQUENCE [LARGE SCALE GENOMIC DNA]</scope>
    <source>
        <strain evidence="11 12">M08DMB</strain>
    </source>
</reference>
<evidence type="ECO:0000256" key="8">
    <source>
        <dbReference type="ARBA" id="ARBA00023136"/>
    </source>
</evidence>
<feature type="transmembrane region" description="Helical" evidence="9">
    <location>
        <begin position="165"/>
        <end position="187"/>
    </location>
</feature>
<keyword evidence="8 9" id="KW-0472">Membrane</keyword>
<feature type="transmembrane region" description="Helical" evidence="9">
    <location>
        <begin position="21"/>
        <end position="45"/>
    </location>
</feature>
<dbReference type="InterPro" id="IPR050864">
    <property type="entry name" value="Bacterial_PTS_Sugar_Transport"/>
</dbReference>
<evidence type="ECO:0000256" key="3">
    <source>
        <dbReference type="ARBA" id="ARBA00022475"/>
    </source>
</evidence>
<gene>
    <name evidence="11" type="ORF">GC105_12035</name>
</gene>
<feature type="transmembrane region" description="Helical" evidence="9">
    <location>
        <begin position="312"/>
        <end position="332"/>
    </location>
</feature>
<feature type="domain" description="PTS EIIC type-2" evidence="10">
    <location>
        <begin position="11"/>
        <end position="345"/>
    </location>
</feature>
<keyword evidence="2" id="KW-0813">Transport</keyword>
<accession>A0A6A7KAJ0</accession>
<feature type="transmembrane region" description="Helical" evidence="9">
    <location>
        <begin position="57"/>
        <end position="78"/>
    </location>
</feature>
<keyword evidence="12" id="KW-1185">Reference proteome</keyword>
<evidence type="ECO:0000256" key="4">
    <source>
        <dbReference type="ARBA" id="ARBA00022597"/>
    </source>
</evidence>
<dbReference type="GO" id="GO:0005886">
    <property type="term" value="C:plasma membrane"/>
    <property type="evidence" value="ECO:0007669"/>
    <property type="project" value="UniProtKB-SubCell"/>
</dbReference>
<evidence type="ECO:0000256" key="1">
    <source>
        <dbReference type="ARBA" id="ARBA00004429"/>
    </source>
</evidence>
<dbReference type="AlphaFoldDB" id="A0A6A7KAJ0"/>
<dbReference type="GO" id="GO:0005351">
    <property type="term" value="F:carbohydrate:proton symporter activity"/>
    <property type="evidence" value="ECO:0007669"/>
    <property type="project" value="InterPro"/>
</dbReference>
<comment type="subcellular location">
    <subcellularLocation>
        <location evidence="1">Cell inner membrane</location>
        <topology evidence="1">Multi-pass membrane protein</topology>
    </subcellularLocation>
</comment>
<keyword evidence="7 9" id="KW-1133">Transmembrane helix</keyword>
<dbReference type="PROSITE" id="PS51104">
    <property type="entry name" value="PTS_EIIC_TYPE_2"/>
    <property type="match status" value="1"/>
</dbReference>
<evidence type="ECO:0000259" key="10">
    <source>
        <dbReference type="PROSITE" id="PS51104"/>
    </source>
</evidence>
<dbReference type="RefSeq" id="WP_152805111.1">
    <property type="nucleotide sequence ID" value="NZ_WHNX01000020.1"/>
</dbReference>
<dbReference type="GO" id="GO:0090563">
    <property type="term" value="F:protein-phosphocysteine-sugar phosphotransferase activity"/>
    <property type="evidence" value="ECO:0007669"/>
    <property type="project" value="TreeGrafter"/>
</dbReference>
<protein>
    <submittedName>
        <fullName evidence="11">PTS sugar transporter</fullName>
    </submittedName>
</protein>
<feature type="transmembrane region" description="Helical" evidence="9">
    <location>
        <begin position="273"/>
        <end position="291"/>
    </location>
</feature>
<keyword evidence="5" id="KW-0598">Phosphotransferase system</keyword>
<feature type="transmembrane region" description="Helical" evidence="9">
    <location>
        <begin position="129"/>
        <end position="153"/>
    </location>
</feature>
<keyword evidence="4 11" id="KW-0762">Sugar transport</keyword>
<dbReference type="PANTHER" id="PTHR30505">
    <property type="entry name" value="FRUCTOSE-LIKE PERMEASE"/>
    <property type="match status" value="1"/>
</dbReference>
<feature type="transmembrane region" description="Helical" evidence="9">
    <location>
        <begin position="246"/>
        <end position="267"/>
    </location>
</feature>
<keyword evidence="3" id="KW-1003">Cell membrane</keyword>
<dbReference type="InterPro" id="IPR003352">
    <property type="entry name" value="PTS_EIIC"/>
</dbReference>
<name>A0A6A7KAJ0_9FIRM</name>
<evidence type="ECO:0000256" key="7">
    <source>
        <dbReference type="ARBA" id="ARBA00022989"/>
    </source>
</evidence>
<dbReference type="GO" id="GO:0008982">
    <property type="term" value="F:protein-N(PI)-phosphohistidine-sugar phosphotransferase activity"/>
    <property type="evidence" value="ECO:0007669"/>
    <property type="project" value="InterPro"/>
</dbReference>
<sequence>MDNLKIFGRDIKQALLTGVSYMLAFVVPGGILIALGFAFGGIYVYEDTSFAASLFSWGKIAFSLMVPIMAGYIAFSLADRPGIAPGIIAGMIAESQGSGFIGGMIGGILAGYIVLSIKKVKIPSVLQSLMPVLIIPLFGTIFIGVIMTYIIGVPVTWLNTTMTSVLTNLSGGSLIIFGLIQGAMLAIDMGGPLNKAAYFVAIGMATSGNDWAPMSANFIASMSPPMGIAIAMLISKNKFTTLERKGVGNCIVGGLAMITEFAIPYAVSDPFRVIPSLMVGSAIGAALSYAANLTLQAPHGGVFVILLANKPIVWLGVLAIASLITAGMLILLKPKVVENEIEIEA</sequence>
<keyword evidence="6 9" id="KW-0812">Transmembrane</keyword>
<dbReference type="Proteomes" id="UP000440004">
    <property type="component" value="Unassembled WGS sequence"/>
</dbReference>